<evidence type="ECO:0000313" key="3">
    <source>
        <dbReference type="Proteomes" id="UP000501747"/>
    </source>
</evidence>
<keyword evidence="3" id="KW-1185">Reference proteome</keyword>
<proteinExistence type="predicted"/>
<feature type="chain" id="PRO_5026297906" evidence="1">
    <location>
        <begin position="22"/>
        <end position="237"/>
    </location>
</feature>
<dbReference type="EMBL" id="CP049887">
    <property type="protein sequence ID" value="QIL47226.1"/>
    <property type="molecule type" value="Genomic_DNA"/>
</dbReference>
<accession>A0A6G8AQE6</accession>
<evidence type="ECO:0000256" key="1">
    <source>
        <dbReference type="SAM" id="SignalP"/>
    </source>
</evidence>
<feature type="signal peptide" evidence="1">
    <location>
        <begin position="1"/>
        <end position="21"/>
    </location>
</feature>
<evidence type="ECO:0000313" key="2">
    <source>
        <dbReference type="EMBL" id="QIL47226.1"/>
    </source>
</evidence>
<organism evidence="2 3">
    <name type="scientific">Vagococcus hydrophili</name>
    <dbReference type="NCBI Taxonomy" id="2714947"/>
    <lineage>
        <taxon>Bacteria</taxon>
        <taxon>Bacillati</taxon>
        <taxon>Bacillota</taxon>
        <taxon>Bacilli</taxon>
        <taxon>Lactobacillales</taxon>
        <taxon>Enterococcaceae</taxon>
        <taxon>Vagococcus</taxon>
    </lineage>
</organism>
<dbReference type="RefSeq" id="WP_166033338.1">
    <property type="nucleotide sequence ID" value="NZ_CP049887.1"/>
</dbReference>
<dbReference type="PROSITE" id="PS51257">
    <property type="entry name" value="PROKAR_LIPOPROTEIN"/>
    <property type="match status" value="1"/>
</dbReference>
<dbReference type="Proteomes" id="UP000501747">
    <property type="component" value="Chromosome"/>
</dbReference>
<reference evidence="2 3" key="1">
    <citation type="submission" date="2020-03" db="EMBL/GenBank/DDBJ databases">
        <title>Vagococcus sp. nov., isolated from beetles.</title>
        <authorList>
            <person name="Hyun D.-W."/>
            <person name="Bae J.-W."/>
        </authorList>
    </citation>
    <scope>NUCLEOTIDE SEQUENCE [LARGE SCALE GENOMIC DNA]</scope>
    <source>
        <strain evidence="2 3">HDW17B</strain>
    </source>
</reference>
<protein>
    <submittedName>
        <fullName evidence="2">DUF4362 domain-containing protein</fullName>
    </submittedName>
</protein>
<gene>
    <name evidence="2" type="ORF">G7082_01115</name>
</gene>
<keyword evidence="1" id="KW-0732">Signal</keyword>
<dbReference type="AlphaFoldDB" id="A0A6G8AQE6"/>
<name>A0A6G8AQE6_9ENTE</name>
<sequence>MKKILSMIALLCFSITLTSCQEDQPNTDSSNSSSGEIKKDSLNKILGTWMDEERRIYTIESKDNEVLFNRDSFNVIKADEDNVVLQNSEELKSSYTFKTEKDKTFLLESHQVSKGARGGDLAPKKVKQIFFKELERNNNKSNKEFQDGLKEMMSLYEEKHPFSFQLTEHTIEGDPIVTQIGFNELELSVIQDTTADKYGAQEKVVGHYQNMILKDKILKISEPVDDQIEKEVIIETE</sequence>
<dbReference type="KEGG" id="vhy:G7082_01115"/>